<accession>A0A3P1Y1B0</accession>
<comment type="caution">
    <text evidence="2">The sequence shown here is derived from an EMBL/GenBank/DDBJ whole genome shotgun (WGS) entry which is preliminary data.</text>
</comment>
<evidence type="ECO:0000256" key="1">
    <source>
        <dbReference type="SAM" id="SignalP"/>
    </source>
</evidence>
<reference evidence="2 3" key="1">
    <citation type="submission" date="2018-11" db="EMBL/GenBank/DDBJ databases">
        <title>Genomes From Bacteria Associated with the Canine Oral Cavity: a Test Case for Automated Genome-Based Taxonomic Assignment.</title>
        <authorList>
            <person name="Coil D.A."/>
            <person name="Jospin G."/>
            <person name="Darling A.E."/>
            <person name="Wallis C."/>
            <person name="Davis I.J."/>
            <person name="Harris S."/>
            <person name="Eisen J.A."/>
            <person name="Holcombe L.J."/>
            <person name="O'Flynn C."/>
        </authorList>
    </citation>
    <scope>NUCLEOTIDE SEQUENCE [LARGE SCALE GENOMIC DNA]</scope>
    <source>
        <strain evidence="2 3">OH2617_COT-023</strain>
    </source>
</reference>
<keyword evidence="1" id="KW-0732">Signal</keyword>
<gene>
    <name evidence="2" type="ORF">EII40_01485</name>
</gene>
<feature type="signal peptide" evidence="1">
    <location>
        <begin position="1"/>
        <end position="21"/>
    </location>
</feature>
<evidence type="ECO:0000313" key="3">
    <source>
        <dbReference type="Proteomes" id="UP000278609"/>
    </source>
</evidence>
<dbReference type="EMBL" id="RQYS01000004">
    <property type="protein sequence ID" value="RRD62893.1"/>
    <property type="molecule type" value="Genomic_DNA"/>
</dbReference>
<proteinExistence type="predicted"/>
<dbReference type="AlphaFoldDB" id="A0A3P1Y1B0"/>
<dbReference type="Proteomes" id="UP000278609">
    <property type="component" value="Unassembled WGS sequence"/>
</dbReference>
<organism evidence="2 3">
    <name type="scientific">Tannerella forsythia</name>
    <name type="common">Bacteroides forsythus</name>
    <dbReference type="NCBI Taxonomy" id="28112"/>
    <lineage>
        <taxon>Bacteria</taxon>
        <taxon>Pseudomonadati</taxon>
        <taxon>Bacteroidota</taxon>
        <taxon>Bacteroidia</taxon>
        <taxon>Bacteroidales</taxon>
        <taxon>Tannerellaceae</taxon>
        <taxon>Tannerella</taxon>
    </lineage>
</organism>
<evidence type="ECO:0008006" key="4">
    <source>
        <dbReference type="Google" id="ProtNLM"/>
    </source>
</evidence>
<feature type="chain" id="PRO_5017967680" description="Tetratricopeptide repeat protein" evidence="1">
    <location>
        <begin position="22"/>
        <end position="776"/>
    </location>
</feature>
<sequence>MKAKTCLFFLIFVSVVQPSLGCVGDYAPDAEYCNVFSQELIKDPRYAPFLLSYDHPFYESANPRWKARNANIEQWQKYLGLNYDQAHYLVMKATRADIQALTKGSQTTDPKLAFFTPDFVQRHKQALLYLAYAKYLEPYMHIIRQTESWNYYSEYSDLKEVSELDEQKVTNVLIRSWNAETDKELKLRYGYQLVRFAHYNRKYNDAVTLFDKYVKTLDYKPEVYYYALSQKAGALYGLGRTQEAISDFIKVFTYSADLKKSAYASVFLIHNNDYNERPQADWNTERLLSSVQTDAERRSLYFMLGYKAFNNPLNELEKIVASDPDAIEAKVLMVRAINAIERDVLADRYSYSLKAADKRYPLLTEKEITNFLGASYKLSAKMIRLARKKDFWNLTTAYLCFLRKDFAQARNHLAQVTTADATYARQKDIITAHLYIAEQTQISPETERTLHAQYARMLDRNNPSNRTFLQILANRYYLQKEYAKAFLISNTLASVRRNLQKPLLDELAAFHNKKNKNELETWLDKNLRDDSFNLLYGTFFLTEGNLEAAHRYFQAEKKARIHVSARIFGYNIREWYSGAEKDVMRDDYLADFPFIKRRMSEKDVTDALLKLRKAGEKNDAEAAKANFLLGNFFYNVTTTGYFRHYLRFDTDNSYFSEKYSDYNEEKAKDNYMANPEQTFYVIYGESYYRNTTDLAGKYLQKALKQVKDDELKARILFALAKNELERSYKGQDYFTGVDDLPAQTVNYFNQLTQYKETAFYKDACTYCKYFDDYVSR</sequence>
<name>A0A3P1Y1B0_TANFO</name>
<evidence type="ECO:0000313" key="2">
    <source>
        <dbReference type="EMBL" id="RRD62893.1"/>
    </source>
</evidence>
<protein>
    <recommendedName>
        <fullName evidence="4">Tetratricopeptide repeat protein</fullName>
    </recommendedName>
</protein>